<evidence type="ECO:0000256" key="3">
    <source>
        <dbReference type="ARBA" id="ARBA00022475"/>
    </source>
</evidence>
<feature type="transmembrane region" description="Helical" evidence="8">
    <location>
        <begin position="174"/>
        <end position="196"/>
    </location>
</feature>
<evidence type="ECO:0000256" key="1">
    <source>
        <dbReference type="ARBA" id="ARBA00004429"/>
    </source>
</evidence>
<gene>
    <name evidence="10" type="ORF">FYJ52_06970</name>
</gene>
<dbReference type="Gene3D" id="1.20.81.30">
    <property type="entry name" value="Type II secretion system (T2SS), domain F"/>
    <property type="match status" value="2"/>
</dbReference>
<dbReference type="Proteomes" id="UP000461754">
    <property type="component" value="Unassembled WGS sequence"/>
</dbReference>
<organism evidence="10 11">
    <name type="scientific">Pseudoramibacter porci</name>
    <dbReference type="NCBI Taxonomy" id="2606631"/>
    <lineage>
        <taxon>Bacteria</taxon>
        <taxon>Bacillati</taxon>
        <taxon>Bacillota</taxon>
        <taxon>Clostridia</taxon>
        <taxon>Eubacteriales</taxon>
        <taxon>Eubacteriaceae</taxon>
        <taxon>Pseudoramibacter</taxon>
    </lineage>
</organism>
<keyword evidence="7 8" id="KW-0472">Membrane</keyword>
<comment type="subcellular location">
    <subcellularLocation>
        <location evidence="1">Cell inner membrane</location>
        <topology evidence="1">Multi-pass membrane protein</topology>
    </subcellularLocation>
</comment>
<dbReference type="Pfam" id="PF00482">
    <property type="entry name" value="T2SSF"/>
    <property type="match status" value="2"/>
</dbReference>
<evidence type="ECO:0000313" key="10">
    <source>
        <dbReference type="EMBL" id="MSS20136.1"/>
    </source>
</evidence>
<keyword evidence="5 8" id="KW-0812">Transmembrane</keyword>
<evidence type="ECO:0000256" key="2">
    <source>
        <dbReference type="ARBA" id="ARBA00005745"/>
    </source>
</evidence>
<dbReference type="InterPro" id="IPR018076">
    <property type="entry name" value="T2SS_GspF_dom"/>
</dbReference>
<evidence type="ECO:0000256" key="4">
    <source>
        <dbReference type="ARBA" id="ARBA00022519"/>
    </source>
</evidence>
<dbReference type="InterPro" id="IPR003004">
    <property type="entry name" value="GspF/PilC"/>
</dbReference>
<dbReference type="InterPro" id="IPR042094">
    <property type="entry name" value="T2SS_GspF_sf"/>
</dbReference>
<comment type="similarity">
    <text evidence="2">Belongs to the GSP F family.</text>
</comment>
<feature type="domain" description="Type II secretion system protein GspF" evidence="9">
    <location>
        <begin position="26"/>
        <end position="148"/>
    </location>
</feature>
<evidence type="ECO:0000259" key="9">
    <source>
        <dbReference type="Pfam" id="PF00482"/>
    </source>
</evidence>
<evidence type="ECO:0000256" key="5">
    <source>
        <dbReference type="ARBA" id="ARBA00022692"/>
    </source>
</evidence>
<name>A0A7X2NGT3_9FIRM</name>
<dbReference type="GO" id="GO:0015628">
    <property type="term" value="P:protein secretion by the type II secretion system"/>
    <property type="evidence" value="ECO:0007669"/>
    <property type="project" value="TreeGrafter"/>
</dbReference>
<dbReference type="PRINTS" id="PR00812">
    <property type="entry name" value="BCTERIALGSPF"/>
</dbReference>
<keyword evidence="6 8" id="KW-1133">Transmembrane helix</keyword>
<dbReference type="EMBL" id="VUMO01000008">
    <property type="protein sequence ID" value="MSS20136.1"/>
    <property type="molecule type" value="Genomic_DNA"/>
</dbReference>
<dbReference type="PANTHER" id="PTHR30012">
    <property type="entry name" value="GENERAL SECRETION PATHWAY PROTEIN"/>
    <property type="match status" value="1"/>
</dbReference>
<feature type="transmembrane region" description="Helical" evidence="8">
    <location>
        <begin position="331"/>
        <end position="355"/>
    </location>
</feature>
<keyword evidence="3" id="KW-1003">Cell membrane</keyword>
<accession>A0A7X2NGT3</accession>
<protein>
    <submittedName>
        <fullName evidence="10">Type II secretion system F family protein</fullName>
    </submittedName>
</protein>
<proteinExistence type="inferred from homology"/>
<feature type="domain" description="Type II secretion system protein GspF" evidence="9">
    <location>
        <begin position="228"/>
        <end position="350"/>
    </location>
</feature>
<keyword evidence="11" id="KW-1185">Reference proteome</keyword>
<dbReference type="GO" id="GO:0005886">
    <property type="term" value="C:plasma membrane"/>
    <property type="evidence" value="ECO:0007669"/>
    <property type="project" value="UniProtKB-SubCell"/>
</dbReference>
<evidence type="ECO:0000313" key="11">
    <source>
        <dbReference type="Proteomes" id="UP000461754"/>
    </source>
</evidence>
<dbReference type="PANTHER" id="PTHR30012:SF7">
    <property type="entry name" value="PROTEIN TRANSPORT PROTEIN HOFC HOMOLOG"/>
    <property type="match status" value="1"/>
</dbReference>
<keyword evidence="4" id="KW-0997">Cell inner membrane</keyword>
<comment type="caution">
    <text evidence="10">The sequence shown here is derived from an EMBL/GenBank/DDBJ whole genome shotgun (WGS) entry which is preliminary data.</text>
</comment>
<evidence type="ECO:0000256" key="6">
    <source>
        <dbReference type="ARBA" id="ARBA00022989"/>
    </source>
</evidence>
<feature type="transmembrane region" description="Helical" evidence="8">
    <location>
        <begin position="121"/>
        <end position="144"/>
    </location>
</feature>
<dbReference type="RefSeq" id="WP_154576514.1">
    <property type="nucleotide sequence ID" value="NZ_VUMO01000008.1"/>
</dbReference>
<evidence type="ECO:0000256" key="8">
    <source>
        <dbReference type="SAM" id="Phobius"/>
    </source>
</evidence>
<dbReference type="AlphaFoldDB" id="A0A7X2NGT3"/>
<sequence>MPKGDTTMAEKTTRMQKLSVDELAAFAGQMALVIQSGLPVLDGLEIMRDDAENDGERVILDAMRDVFRETDSLSQAMTATGVFPAYMTAMVNTGEVTGNLDRVMAQLEGHYRRESSLRASIYQAVVYPVILSIMVTAVVLILVVQVMPVFDRVFQELGTRMTGLPLVLSRLGNALSGVGFGVIVAVLALAAMLLIAGRSEHGAARLQAWASRMPGLRSLWQAEAAARFAAHMSLVLVSGLTVDEGLDMAIDLIPDVGFAHKLADCRKRMADGASFSSAVRQSGIFSGMYAQLVEMGSRTGNMDEALEKVADLCQAELDTRIDTRIARLEPALVIIMSVIVGGILLSVMVPLMSIMSAL</sequence>
<evidence type="ECO:0000256" key="7">
    <source>
        <dbReference type="ARBA" id="ARBA00023136"/>
    </source>
</evidence>
<reference evidence="10 11" key="1">
    <citation type="submission" date="2019-08" db="EMBL/GenBank/DDBJ databases">
        <title>In-depth cultivation of the pig gut microbiome towards novel bacterial diversity and tailored functional studies.</title>
        <authorList>
            <person name="Wylensek D."/>
            <person name="Hitch T.C.A."/>
            <person name="Clavel T."/>
        </authorList>
    </citation>
    <scope>NUCLEOTIDE SEQUENCE [LARGE SCALE GENOMIC DNA]</scope>
    <source>
        <strain evidence="10 11">RF-744-FAT-4</strain>
    </source>
</reference>